<gene>
    <name evidence="2" type="ORF">HD556DRAFT_1440993</name>
</gene>
<evidence type="ECO:0000256" key="1">
    <source>
        <dbReference type="SAM" id="MobiDB-lite"/>
    </source>
</evidence>
<dbReference type="EMBL" id="JABBWE010000016">
    <property type="protein sequence ID" value="KAG1797433.1"/>
    <property type="molecule type" value="Genomic_DNA"/>
</dbReference>
<keyword evidence="3" id="KW-1185">Reference proteome</keyword>
<evidence type="ECO:0000313" key="3">
    <source>
        <dbReference type="Proteomes" id="UP000719766"/>
    </source>
</evidence>
<dbReference type="OrthoDB" id="3267993at2759"/>
<feature type="region of interest" description="Disordered" evidence="1">
    <location>
        <begin position="58"/>
        <end position="106"/>
    </location>
</feature>
<feature type="compositionally biased region" description="Polar residues" evidence="1">
    <location>
        <begin position="61"/>
        <end position="70"/>
    </location>
</feature>
<accession>A0A9P7IY18</accession>
<protein>
    <submittedName>
        <fullName evidence="2">Uncharacterized protein</fullName>
    </submittedName>
</protein>
<dbReference type="RefSeq" id="XP_041162543.1">
    <property type="nucleotide sequence ID" value="XM_041306201.1"/>
</dbReference>
<name>A0A9P7IY18_9AGAM</name>
<sequence length="106" mass="11333">MTTLQQSNSQGVRADKLVALPSLSCGLSSLPQAKSMDSVSLHPNMYAQRAAESEAKLKNVLSKTAASHSQNPPPVPTYMNPPHQNANSPNSSSPLMMRKSKPKFSA</sequence>
<feature type="compositionally biased region" description="Polar residues" evidence="1">
    <location>
        <begin position="83"/>
        <end position="94"/>
    </location>
</feature>
<dbReference type="GeneID" id="64599965"/>
<evidence type="ECO:0000313" key="2">
    <source>
        <dbReference type="EMBL" id="KAG1797433.1"/>
    </source>
</evidence>
<proteinExistence type="predicted"/>
<dbReference type="Proteomes" id="UP000719766">
    <property type="component" value="Unassembled WGS sequence"/>
</dbReference>
<dbReference type="AlphaFoldDB" id="A0A9P7IY18"/>
<reference evidence="2" key="1">
    <citation type="journal article" date="2020" name="New Phytol.">
        <title>Comparative genomics reveals dynamic genome evolution in host specialist ectomycorrhizal fungi.</title>
        <authorList>
            <person name="Lofgren L.A."/>
            <person name="Nguyen N.H."/>
            <person name="Vilgalys R."/>
            <person name="Ruytinx J."/>
            <person name="Liao H.L."/>
            <person name="Branco S."/>
            <person name="Kuo A."/>
            <person name="LaButti K."/>
            <person name="Lipzen A."/>
            <person name="Andreopoulos W."/>
            <person name="Pangilinan J."/>
            <person name="Riley R."/>
            <person name="Hundley H."/>
            <person name="Na H."/>
            <person name="Barry K."/>
            <person name="Grigoriev I.V."/>
            <person name="Stajich J.E."/>
            <person name="Kennedy P.G."/>
        </authorList>
    </citation>
    <scope>NUCLEOTIDE SEQUENCE</scope>
    <source>
        <strain evidence="2">S12</strain>
    </source>
</reference>
<comment type="caution">
    <text evidence="2">The sequence shown here is derived from an EMBL/GenBank/DDBJ whole genome shotgun (WGS) entry which is preliminary data.</text>
</comment>
<organism evidence="2 3">
    <name type="scientific">Suillus plorans</name>
    <dbReference type="NCBI Taxonomy" id="116603"/>
    <lineage>
        <taxon>Eukaryota</taxon>
        <taxon>Fungi</taxon>
        <taxon>Dikarya</taxon>
        <taxon>Basidiomycota</taxon>
        <taxon>Agaricomycotina</taxon>
        <taxon>Agaricomycetes</taxon>
        <taxon>Agaricomycetidae</taxon>
        <taxon>Boletales</taxon>
        <taxon>Suillineae</taxon>
        <taxon>Suillaceae</taxon>
        <taxon>Suillus</taxon>
    </lineage>
</organism>